<dbReference type="InterPro" id="IPR013785">
    <property type="entry name" value="Aldolase_TIM"/>
</dbReference>
<evidence type="ECO:0000256" key="2">
    <source>
        <dbReference type="ARBA" id="ARBA00004496"/>
    </source>
</evidence>
<evidence type="ECO:0000256" key="4">
    <source>
        <dbReference type="ARBA" id="ARBA00009667"/>
    </source>
</evidence>
<dbReference type="FunFam" id="3.20.20.70:FF:000009">
    <property type="entry name" value="1-(5-phosphoribosyl)-5-[(5-phosphoribosylamino)methylideneamino] imidazole-4-carboxamide isomerase"/>
    <property type="match status" value="1"/>
</dbReference>
<evidence type="ECO:0000256" key="6">
    <source>
        <dbReference type="ARBA" id="ARBA00022490"/>
    </source>
</evidence>
<dbReference type="PANTHER" id="PTHR43090">
    <property type="entry name" value="1-(5-PHOSPHORIBOSYL)-5-[(5-PHOSPHORIBOSYLAMINO)METHYLIDENEAMINO] IMIDAZOLE-4-CARBOXAMIDE ISOMERASE"/>
    <property type="match status" value="1"/>
</dbReference>
<dbReference type="InterPro" id="IPR044524">
    <property type="entry name" value="Isoase_HisA-like"/>
</dbReference>
<name>A0A381WTQ3_9ZZZZ</name>
<dbReference type="InterPro" id="IPR023016">
    <property type="entry name" value="HisA/PriA"/>
</dbReference>
<dbReference type="SUPFAM" id="SSF51366">
    <property type="entry name" value="Ribulose-phoshate binding barrel"/>
    <property type="match status" value="1"/>
</dbReference>
<dbReference type="InterPro" id="IPR011060">
    <property type="entry name" value="RibuloseP-bd_barrel"/>
</dbReference>
<keyword evidence="9" id="KW-0413">Isomerase</keyword>
<sequence length="244" mass="25577">MSPLLFPAIDLRDGRCVRLLQGEFDRETDYGDDPVGWARSFEEAGASWLHVVDLDGARTGVPRNREAIRAVVSAVDLPVQVGGGVRTVGDACALFDAGVDRVVMGTAAVQYPDLVTEVARHGPVAVGLDVRGVHLAVHGWTRDSGLTVEAALERFGDREVDAFVVTRIERDGSLDGPDLDGLSGVLAATEVDVVASGGVGSLEDLRALAHLGDTGRALAGVVVGRALYERAFDVAEATAALGRP</sequence>
<dbReference type="GO" id="GO:0003949">
    <property type="term" value="F:1-(5-phosphoribosyl)-5-[(5-phosphoribosylamino)methylideneamino]imidazole-4-carboxamide isomerase activity"/>
    <property type="evidence" value="ECO:0007669"/>
    <property type="project" value="UniProtKB-EC"/>
</dbReference>
<dbReference type="GO" id="GO:0005737">
    <property type="term" value="C:cytoplasm"/>
    <property type="evidence" value="ECO:0007669"/>
    <property type="project" value="UniProtKB-SubCell"/>
</dbReference>
<accession>A0A381WTQ3</accession>
<dbReference type="GO" id="GO:0000162">
    <property type="term" value="P:L-tryptophan biosynthetic process"/>
    <property type="evidence" value="ECO:0007669"/>
    <property type="project" value="TreeGrafter"/>
</dbReference>
<protein>
    <recommendedName>
        <fullName evidence="5">1-(5-phosphoribosyl)-5-[(5-phosphoribosylamino)methylideneamino]imidazole-4-carboxamideisomerase</fullName>
        <ecNumber evidence="5">5.3.1.16</ecNumber>
    </recommendedName>
</protein>
<reference evidence="10" key="1">
    <citation type="submission" date="2018-05" db="EMBL/GenBank/DDBJ databases">
        <authorList>
            <person name="Lanie J.A."/>
            <person name="Ng W.-L."/>
            <person name="Kazmierczak K.M."/>
            <person name="Andrzejewski T.M."/>
            <person name="Davidsen T.M."/>
            <person name="Wayne K.J."/>
            <person name="Tettelin H."/>
            <person name="Glass J.I."/>
            <person name="Rusch D."/>
            <person name="Podicherti R."/>
            <person name="Tsui H.-C.T."/>
            <person name="Winkler M.E."/>
        </authorList>
    </citation>
    <scope>NUCLEOTIDE SEQUENCE</scope>
</reference>
<proteinExistence type="inferred from homology"/>
<keyword evidence="7" id="KW-0028">Amino-acid biosynthesis</keyword>
<evidence type="ECO:0000313" key="10">
    <source>
        <dbReference type="EMBL" id="SVA55732.1"/>
    </source>
</evidence>
<keyword evidence="8" id="KW-0368">Histidine biosynthesis</keyword>
<dbReference type="CDD" id="cd04732">
    <property type="entry name" value="HisA"/>
    <property type="match status" value="1"/>
</dbReference>
<evidence type="ECO:0000256" key="7">
    <source>
        <dbReference type="ARBA" id="ARBA00022605"/>
    </source>
</evidence>
<comment type="similarity">
    <text evidence="4">Belongs to the HisA/HisF family.</text>
</comment>
<dbReference type="NCBIfam" id="TIGR00007">
    <property type="entry name" value="1-(5-phosphoribosyl)-5-[(5-phosphoribosylamino)methylideneamino]imidazole-4-carboxamide isomerase"/>
    <property type="match status" value="1"/>
</dbReference>
<evidence type="ECO:0000256" key="3">
    <source>
        <dbReference type="ARBA" id="ARBA00005133"/>
    </source>
</evidence>
<dbReference type="EC" id="5.3.1.16" evidence="5"/>
<organism evidence="10">
    <name type="scientific">marine metagenome</name>
    <dbReference type="NCBI Taxonomy" id="408172"/>
    <lineage>
        <taxon>unclassified sequences</taxon>
        <taxon>metagenomes</taxon>
        <taxon>ecological metagenomes</taxon>
    </lineage>
</organism>
<comment type="subcellular location">
    <subcellularLocation>
        <location evidence="2">Cytoplasm</location>
    </subcellularLocation>
</comment>
<evidence type="ECO:0000256" key="8">
    <source>
        <dbReference type="ARBA" id="ARBA00023102"/>
    </source>
</evidence>
<dbReference type="GO" id="GO:0000105">
    <property type="term" value="P:L-histidine biosynthetic process"/>
    <property type="evidence" value="ECO:0007669"/>
    <property type="project" value="UniProtKB-UniPathway"/>
</dbReference>
<dbReference type="Gene3D" id="3.20.20.70">
    <property type="entry name" value="Aldolase class I"/>
    <property type="match status" value="1"/>
</dbReference>
<dbReference type="PANTHER" id="PTHR43090:SF2">
    <property type="entry name" value="1-(5-PHOSPHORIBOSYL)-5-[(5-PHOSPHORIBOSYLAMINO)METHYLIDENEAMINO] IMIDAZOLE-4-CARBOXAMIDE ISOMERASE"/>
    <property type="match status" value="1"/>
</dbReference>
<keyword evidence="6" id="KW-0963">Cytoplasm</keyword>
<dbReference type="InterPro" id="IPR006062">
    <property type="entry name" value="His_biosynth"/>
</dbReference>
<dbReference type="AlphaFoldDB" id="A0A381WTQ3"/>
<evidence type="ECO:0000256" key="1">
    <source>
        <dbReference type="ARBA" id="ARBA00000901"/>
    </source>
</evidence>
<dbReference type="Pfam" id="PF00977">
    <property type="entry name" value="His_biosynth"/>
    <property type="match status" value="1"/>
</dbReference>
<evidence type="ECO:0000256" key="5">
    <source>
        <dbReference type="ARBA" id="ARBA00012550"/>
    </source>
</evidence>
<gene>
    <name evidence="10" type="ORF">METZ01_LOCUS108586</name>
</gene>
<evidence type="ECO:0000256" key="9">
    <source>
        <dbReference type="ARBA" id="ARBA00023235"/>
    </source>
</evidence>
<comment type="catalytic activity">
    <reaction evidence="1">
        <text>1-(5-phospho-beta-D-ribosyl)-5-[(5-phospho-beta-D-ribosylamino)methylideneamino]imidazole-4-carboxamide = 5-[(5-phospho-1-deoxy-D-ribulos-1-ylimino)methylamino]-1-(5-phospho-beta-D-ribosyl)imidazole-4-carboxamide</text>
        <dbReference type="Rhea" id="RHEA:15469"/>
        <dbReference type="ChEBI" id="CHEBI:58435"/>
        <dbReference type="ChEBI" id="CHEBI:58525"/>
        <dbReference type="EC" id="5.3.1.16"/>
    </reaction>
</comment>
<dbReference type="HAMAP" id="MF_01014">
    <property type="entry name" value="HisA"/>
    <property type="match status" value="1"/>
</dbReference>
<dbReference type="UniPathway" id="UPA00031">
    <property type="reaction ID" value="UER00009"/>
</dbReference>
<dbReference type="InterPro" id="IPR006063">
    <property type="entry name" value="HisA_bact_arch"/>
</dbReference>
<comment type="pathway">
    <text evidence="3">Amino-acid biosynthesis; L-histidine biosynthesis; L-histidine from 5-phospho-alpha-D-ribose 1-diphosphate: step 4/9.</text>
</comment>
<dbReference type="EMBL" id="UINC01012813">
    <property type="protein sequence ID" value="SVA55732.1"/>
    <property type="molecule type" value="Genomic_DNA"/>
</dbReference>